<feature type="chain" id="PRO_5002079636" description="ShKT domain-containing protein" evidence="2">
    <location>
        <begin position="18"/>
        <end position="113"/>
    </location>
</feature>
<dbReference type="InterPro" id="IPR003582">
    <property type="entry name" value="ShKT_dom"/>
</dbReference>
<evidence type="ECO:0000259" key="3">
    <source>
        <dbReference type="PROSITE" id="PS51670"/>
    </source>
</evidence>
<comment type="caution">
    <text evidence="1">Lacks conserved residue(s) required for the propagation of feature annotation.</text>
</comment>
<comment type="caution">
    <text evidence="4">The sequence shown here is derived from an EMBL/GenBank/DDBJ whole genome shotgun (WGS) entry which is preliminary data.</text>
</comment>
<reference evidence="4 5" key="1">
    <citation type="submission" date="2014-11" db="EMBL/GenBank/DDBJ databases">
        <title>Genetic blueprint of the zoonotic pathogen Toxocara canis.</title>
        <authorList>
            <person name="Zhu X.-Q."/>
            <person name="Korhonen P.K."/>
            <person name="Cai H."/>
            <person name="Young N.D."/>
            <person name="Nejsum P."/>
            <person name="von Samson-Himmelstjerna G."/>
            <person name="Boag P.R."/>
            <person name="Tan P."/>
            <person name="Li Q."/>
            <person name="Min J."/>
            <person name="Yang Y."/>
            <person name="Wang X."/>
            <person name="Fang X."/>
            <person name="Hall R.S."/>
            <person name="Hofmann A."/>
            <person name="Sternberg P.W."/>
            <person name="Jex A.R."/>
            <person name="Gasser R.B."/>
        </authorList>
    </citation>
    <scope>NUCLEOTIDE SEQUENCE [LARGE SCALE GENOMIC DNA]</scope>
    <source>
        <strain evidence="4">PN_DK_2014</strain>
    </source>
</reference>
<feature type="signal peptide" evidence="2">
    <location>
        <begin position="1"/>
        <end position="17"/>
    </location>
</feature>
<dbReference type="SMART" id="SM00254">
    <property type="entry name" value="ShKT"/>
    <property type="match status" value="2"/>
</dbReference>
<keyword evidence="5" id="KW-1185">Reference proteome</keyword>
<proteinExistence type="predicted"/>
<dbReference type="EMBL" id="JPKZ01002430">
    <property type="protein sequence ID" value="KHN76809.1"/>
    <property type="molecule type" value="Genomic_DNA"/>
</dbReference>
<keyword evidence="2" id="KW-0732">Signal</keyword>
<gene>
    <name evidence="4" type="ORF">Tcan_14077</name>
</gene>
<dbReference type="Pfam" id="PF01549">
    <property type="entry name" value="ShK"/>
    <property type="match status" value="1"/>
</dbReference>
<feature type="disulfide bond" evidence="1">
    <location>
        <begin position="78"/>
        <end position="112"/>
    </location>
</feature>
<dbReference type="PROSITE" id="PS51670">
    <property type="entry name" value="SHKT"/>
    <property type="match status" value="1"/>
</dbReference>
<accession>A0A0B2V5M4</accession>
<name>A0A0B2V5M4_TOXCA</name>
<evidence type="ECO:0000313" key="4">
    <source>
        <dbReference type="EMBL" id="KHN76809.1"/>
    </source>
</evidence>
<protein>
    <recommendedName>
        <fullName evidence="3">ShKT domain-containing protein</fullName>
    </recommendedName>
</protein>
<feature type="domain" description="ShKT" evidence="3">
    <location>
        <begin position="78"/>
        <end position="112"/>
    </location>
</feature>
<dbReference type="Proteomes" id="UP000031036">
    <property type="component" value="Unassembled WGS sequence"/>
</dbReference>
<evidence type="ECO:0000313" key="5">
    <source>
        <dbReference type="Proteomes" id="UP000031036"/>
    </source>
</evidence>
<organism evidence="4 5">
    <name type="scientific">Toxocara canis</name>
    <name type="common">Canine roundworm</name>
    <dbReference type="NCBI Taxonomy" id="6265"/>
    <lineage>
        <taxon>Eukaryota</taxon>
        <taxon>Metazoa</taxon>
        <taxon>Ecdysozoa</taxon>
        <taxon>Nematoda</taxon>
        <taxon>Chromadorea</taxon>
        <taxon>Rhabditida</taxon>
        <taxon>Spirurina</taxon>
        <taxon>Ascaridomorpha</taxon>
        <taxon>Ascaridoidea</taxon>
        <taxon>Toxocaridae</taxon>
        <taxon>Toxocara</taxon>
    </lineage>
</organism>
<sequence>MKFAIFFIAATIVCISAEEDEQSCRKLCGSCPRLDASDCKDNWGEEFCRRYIGSYECENSNVKYECTKTCGKCPKPECKDRFSDCSHIRHNGDCEKKPVLAKKYCKKTCLLCD</sequence>
<dbReference type="AlphaFoldDB" id="A0A0B2V5M4"/>
<dbReference type="Gene3D" id="1.10.10.1940">
    <property type="match status" value="1"/>
</dbReference>
<keyword evidence="1" id="KW-1015">Disulfide bond</keyword>
<evidence type="ECO:0000256" key="2">
    <source>
        <dbReference type="SAM" id="SignalP"/>
    </source>
</evidence>
<evidence type="ECO:0000256" key="1">
    <source>
        <dbReference type="PROSITE-ProRule" id="PRU01005"/>
    </source>
</evidence>